<gene>
    <name evidence="1" type="ORF">MJO52_01715</name>
</gene>
<name>A0ABY4VC80_9GAMM</name>
<organism evidence="1 2">
    <name type="scientific">Microbulbifer variabilis</name>
    <dbReference type="NCBI Taxonomy" id="266805"/>
    <lineage>
        <taxon>Bacteria</taxon>
        <taxon>Pseudomonadati</taxon>
        <taxon>Pseudomonadota</taxon>
        <taxon>Gammaproteobacteria</taxon>
        <taxon>Cellvibrionales</taxon>
        <taxon>Microbulbiferaceae</taxon>
        <taxon>Microbulbifer</taxon>
    </lineage>
</organism>
<evidence type="ECO:0000313" key="1">
    <source>
        <dbReference type="EMBL" id="USD21883.1"/>
    </source>
</evidence>
<evidence type="ECO:0000313" key="2">
    <source>
        <dbReference type="Proteomes" id="UP001055658"/>
    </source>
</evidence>
<keyword evidence="2" id="KW-1185">Reference proteome</keyword>
<accession>A0ABY4VC80</accession>
<dbReference type="Proteomes" id="UP001055658">
    <property type="component" value="Chromosome"/>
</dbReference>
<dbReference type="RefSeq" id="WP_252084277.1">
    <property type="nucleotide sequence ID" value="NZ_CP092418.1"/>
</dbReference>
<protein>
    <submittedName>
        <fullName evidence="1">Uncharacterized protein</fullName>
    </submittedName>
</protein>
<reference evidence="1" key="1">
    <citation type="submission" date="2022-02" db="EMBL/GenBank/DDBJ databases">
        <title>Coral-associated bacteria.</title>
        <authorList>
            <person name="Tang K."/>
            <person name="Wang X."/>
        </authorList>
    </citation>
    <scope>NUCLEOTIDE SEQUENCE</scope>
    <source>
        <strain evidence="1">SCSIO 43006</strain>
    </source>
</reference>
<proteinExistence type="predicted"/>
<dbReference type="EMBL" id="CP092418">
    <property type="protein sequence ID" value="USD21883.1"/>
    <property type="molecule type" value="Genomic_DNA"/>
</dbReference>
<sequence length="65" mass="7590">MRISRQIRPPTDKLRHMSIFIAPESTIAAGETLYTFIVTGIQQWSFPLSFRKRLLSGILWRKLKS</sequence>